<evidence type="ECO:0000256" key="1">
    <source>
        <dbReference type="SAM" id="Phobius"/>
    </source>
</evidence>
<keyword evidence="1" id="KW-1133">Transmembrane helix</keyword>
<name>A0A1Y2AK02_9FUNG</name>
<evidence type="ECO:0000313" key="2">
    <source>
        <dbReference type="EMBL" id="ORY22889.1"/>
    </source>
</evidence>
<comment type="caution">
    <text evidence="2">The sequence shown here is derived from an EMBL/GenBank/DDBJ whole genome shotgun (WGS) entry which is preliminary data.</text>
</comment>
<evidence type="ECO:0000313" key="3">
    <source>
        <dbReference type="Proteomes" id="UP000193642"/>
    </source>
</evidence>
<dbReference type="AlphaFoldDB" id="A0A1Y2AK02"/>
<feature type="non-terminal residue" evidence="2">
    <location>
        <position position="1"/>
    </location>
</feature>
<dbReference type="OrthoDB" id="10419452at2759"/>
<organism evidence="2 3">
    <name type="scientific">Rhizoclosmatium globosum</name>
    <dbReference type="NCBI Taxonomy" id="329046"/>
    <lineage>
        <taxon>Eukaryota</taxon>
        <taxon>Fungi</taxon>
        <taxon>Fungi incertae sedis</taxon>
        <taxon>Chytridiomycota</taxon>
        <taxon>Chytridiomycota incertae sedis</taxon>
        <taxon>Chytridiomycetes</taxon>
        <taxon>Chytridiales</taxon>
        <taxon>Chytriomycetaceae</taxon>
        <taxon>Rhizoclosmatium</taxon>
    </lineage>
</organism>
<keyword evidence="1" id="KW-0812">Transmembrane</keyword>
<feature type="transmembrane region" description="Helical" evidence="1">
    <location>
        <begin position="29"/>
        <end position="49"/>
    </location>
</feature>
<gene>
    <name evidence="2" type="ORF">BCR33DRAFT_728412</name>
</gene>
<reference evidence="2 3" key="1">
    <citation type="submission" date="2016-07" db="EMBL/GenBank/DDBJ databases">
        <title>Pervasive Adenine N6-methylation of Active Genes in Fungi.</title>
        <authorList>
            <consortium name="DOE Joint Genome Institute"/>
            <person name="Mondo S.J."/>
            <person name="Dannebaum R.O."/>
            <person name="Kuo R.C."/>
            <person name="Labutti K."/>
            <person name="Haridas S."/>
            <person name="Kuo A."/>
            <person name="Salamov A."/>
            <person name="Ahrendt S.R."/>
            <person name="Lipzen A."/>
            <person name="Sullivan W."/>
            <person name="Andreopoulos W.B."/>
            <person name="Clum A."/>
            <person name="Lindquist E."/>
            <person name="Daum C."/>
            <person name="Ramamoorthy G.K."/>
            <person name="Gryganskyi A."/>
            <person name="Culley D."/>
            <person name="Magnuson J.K."/>
            <person name="James T.Y."/>
            <person name="O'Malley M.A."/>
            <person name="Stajich J.E."/>
            <person name="Spatafora J.W."/>
            <person name="Visel A."/>
            <person name="Grigoriev I.V."/>
        </authorList>
    </citation>
    <scope>NUCLEOTIDE SEQUENCE [LARGE SCALE GENOMIC DNA]</scope>
    <source>
        <strain evidence="2 3">JEL800</strain>
    </source>
</reference>
<keyword evidence="1" id="KW-0472">Membrane</keyword>
<accession>A0A1Y2AK02</accession>
<sequence length="51" mass="5062">VPTSSLIVSTQLNTAASTGTTKAAVTTNLSSAAMTTTINLFAAATFLIISS</sequence>
<proteinExistence type="predicted"/>
<keyword evidence="3" id="KW-1185">Reference proteome</keyword>
<dbReference type="EMBL" id="MCGO01000170">
    <property type="protein sequence ID" value="ORY22889.1"/>
    <property type="molecule type" value="Genomic_DNA"/>
</dbReference>
<protein>
    <submittedName>
        <fullName evidence="2">Uncharacterized protein</fullName>
    </submittedName>
</protein>
<dbReference type="Proteomes" id="UP000193642">
    <property type="component" value="Unassembled WGS sequence"/>
</dbReference>